<evidence type="ECO:0000256" key="4">
    <source>
        <dbReference type="SAM" id="MobiDB-lite"/>
    </source>
</evidence>
<proteinExistence type="predicted"/>
<evidence type="ECO:0000259" key="5">
    <source>
        <dbReference type="PROSITE" id="PS51118"/>
    </source>
</evidence>
<sequence length="244" mass="26507">MGQRRYGQYCGLAHAVELVGERWTLLIVRDLLVGPKRFTELRRGLVRIPTNILSARLKRLEADGLVRRRVLPRPASAVVYELTDYGRELDEIVLALGRWGARTLGDPHEDDLVTPDSIITALRATFRPEAAVGLDLIVELRVGDVVVTARINDGVLTAWEGSASDTSDTSDTEDTTDTTRTPDAVLTIGPRLRAMLAREITPAQALAEGTLTVSGEPSATDILGTVFALDPSPTRSLAGLDSER</sequence>
<dbReference type="Pfam" id="PF01638">
    <property type="entry name" value="HxlR"/>
    <property type="match status" value="1"/>
</dbReference>
<dbReference type="AlphaFoldDB" id="H8G8S7"/>
<dbReference type="Proteomes" id="UP000004705">
    <property type="component" value="Chromosome"/>
</dbReference>
<organism evidence="6 7">
    <name type="scientific">Saccharomonospora azurea NA-128</name>
    <dbReference type="NCBI Taxonomy" id="882081"/>
    <lineage>
        <taxon>Bacteria</taxon>
        <taxon>Bacillati</taxon>
        <taxon>Actinomycetota</taxon>
        <taxon>Actinomycetes</taxon>
        <taxon>Pseudonocardiales</taxon>
        <taxon>Pseudonocardiaceae</taxon>
        <taxon>Saccharomonospora</taxon>
    </lineage>
</organism>
<dbReference type="EMBL" id="CM001466">
    <property type="protein sequence ID" value="EHY89443.1"/>
    <property type="molecule type" value="Genomic_DNA"/>
</dbReference>
<evidence type="ECO:0000256" key="3">
    <source>
        <dbReference type="ARBA" id="ARBA00023163"/>
    </source>
</evidence>
<dbReference type="OrthoDB" id="9792527at2"/>
<dbReference type="InterPro" id="IPR036388">
    <property type="entry name" value="WH-like_DNA-bd_sf"/>
</dbReference>
<name>H8G8S7_9PSEU</name>
<dbReference type="InterPro" id="IPR036527">
    <property type="entry name" value="SCP2_sterol-bd_dom_sf"/>
</dbReference>
<dbReference type="Gene3D" id="1.10.10.10">
    <property type="entry name" value="Winged helix-like DNA-binding domain superfamily/Winged helix DNA-binding domain"/>
    <property type="match status" value="1"/>
</dbReference>
<dbReference type="Gene3D" id="3.30.1050.10">
    <property type="entry name" value="SCP2 sterol-binding domain"/>
    <property type="match status" value="1"/>
</dbReference>
<dbReference type="InterPro" id="IPR002577">
    <property type="entry name" value="HTH_HxlR"/>
</dbReference>
<evidence type="ECO:0000256" key="2">
    <source>
        <dbReference type="ARBA" id="ARBA00023125"/>
    </source>
</evidence>
<dbReference type="HOGENOM" id="CLU_076095_0_1_11"/>
<dbReference type="SUPFAM" id="SSF55718">
    <property type="entry name" value="SCP-like"/>
    <property type="match status" value="1"/>
</dbReference>
<gene>
    <name evidence="6" type="ORF">SacazDRAFT_02549</name>
</gene>
<evidence type="ECO:0000313" key="7">
    <source>
        <dbReference type="Proteomes" id="UP000004705"/>
    </source>
</evidence>
<dbReference type="SUPFAM" id="SSF46785">
    <property type="entry name" value="Winged helix' DNA-binding domain"/>
    <property type="match status" value="1"/>
</dbReference>
<dbReference type="PANTHER" id="PTHR33204">
    <property type="entry name" value="TRANSCRIPTIONAL REGULATOR, MARR FAMILY"/>
    <property type="match status" value="1"/>
</dbReference>
<evidence type="ECO:0000313" key="6">
    <source>
        <dbReference type="EMBL" id="EHY89443.1"/>
    </source>
</evidence>
<dbReference type="PANTHER" id="PTHR33204:SF18">
    <property type="entry name" value="TRANSCRIPTIONAL REGULATORY PROTEIN"/>
    <property type="match status" value="1"/>
</dbReference>
<keyword evidence="3" id="KW-0804">Transcription</keyword>
<dbReference type="PROSITE" id="PS51118">
    <property type="entry name" value="HTH_HXLR"/>
    <property type="match status" value="1"/>
</dbReference>
<keyword evidence="1" id="KW-0805">Transcription regulation</keyword>
<feature type="region of interest" description="Disordered" evidence="4">
    <location>
        <begin position="160"/>
        <end position="182"/>
    </location>
</feature>
<dbReference type="GO" id="GO:0003677">
    <property type="term" value="F:DNA binding"/>
    <property type="evidence" value="ECO:0007669"/>
    <property type="project" value="UniProtKB-KW"/>
</dbReference>
<reference evidence="6 7" key="1">
    <citation type="journal article" date="2012" name="Stand. Genomic Sci.">
        <title>Genome sequence of the soil bacterium Saccharomonospora azurea type strain (NA-128(T)).</title>
        <authorList>
            <person name="Klenk H.P."/>
            <person name="Held B."/>
            <person name="Lucas S."/>
            <person name="Lapidus A."/>
            <person name="Copeland A."/>
            <person name="Hammon N."/>
            <person name="Pitluck S."/>
            <person name="Goodwin L.A."/>
            <person name="Han C."/>
            <person name="Tapia R."/>
            <person name="Brambilla E.M."/>
            <person name="Potter G."/>
            <person name="Land M."/>
            <person name="Ivanova N."/>
            <person name="Rohde M."/>
            <person name="Goker M."/>
            <person name="Detter J.C."/>
            <person name="Kyrpides N.C."/>
            <person name="Woyke T."/>
        </authorList>
    </citation>
    <scope>NUCLEOTIDE SEQUENCE [LARGE SCALE GENOMIC DNA]</scope>
    <source>
        <strain evidence="6 7">NA-128</strain>
    </source>
</reference>
<keyword evidence="7" id="KW-1185">Reference proteome</keyword>
<accession>H8G8S7</accession>
<protein>
    <submittedName>
        <fullName evidence="6">Transcriptional regulator</fullName>
    </submittedName>
</protein>
<keyword evidence="2" id="KW-0238">DNA-binding</keyword>
<feature type="domain" description="HTH hxlR-type" evidence="5">
    <location>
        <begin position="10"/>
        <end position="108"/>
    </location>
</feature>
<dbReference type="InterPro" id="IPR036390">
    <property type="entry name" value="WH_DNA-bd_sf"/>
</dbReference>
<dbReference type="RefSeq" id="WP_005442077.1">
    <property type="nucleotide sequence ID" value="NZ_CM001466.1"/>
</dbReference>
<evidence type="ECO:0000256" key="1">
    <source>
        <dbReference type="ARBA" id="ARBA00023015"/>
    </source>
</evidence>